<dbReference type="AlphaFoldDB" id="A0A0D2FJQ4"/>
<keyword evidence="3" id="KW-1185">Reference proteome</keyword>
<reference evidence="2 3" key="1">
    <citation type="submission" date="2015-01" db="EMBL/GenBank/DDBJ databases">
        <title>The Genome Sequence of Capronia semiimmersa CBS27337.</title>
        <authorList>
            <consortium name="The Broad Institute Genomics Platform"/>
            <person name="Cuomo C."/>
            <person name="de Hoog S."/>
            <person name="Gorbushina A."/>
            <person name="Stielow B."/>
            <person name="Teixiera M."/>
            <person name="Abouelleil A."/>
            <person name="Chapman S.B."/>
            <person name="Priest M."/>
            <person name="Young S.K."/>
            <person name="Wortman J."/>
            <person name="Nusbaum C."/>
            <person name="Birren B."/>
        </authorList>
    </citation>
    <scope>NUCLEOTIDE SEQUENCE [LARGE SCALE GENOMIC DNA]</scope>
    <source>
        <strain evidence="2 3">CBS 27337</strain>
    </source>
</reference>
<dbReference type="HOGENOM" id="CLU_2003634_0_0_1"/>
<sequence>MRNEAALYVEAHIVGSRVDTASLLTLHMLGLSTSSHDGSDIGCRKIEHARRIMDDVMKGQNPEIPNRNNPNLAFFREPMVYWEMLQADVNDSPLTEAQTKFLRSESVTDVDPQDRRLEKKYPHP</sequence>
<evidence type="ECO:0000256" key="1">
    <source>
        <dbReference type="SAM" id="MobiDB-lite"/>
    </source>
</evidence>
<feature type="compositionally biased region" description="Basic and acidic residues" evidence="1">
    <location>
        <begin position="112"/>
        <end position="124"/>
    </location>
</feature>
<name>A0A0D2FJQ4_9EURO</name>
<accession>A0A0D2FJQ4</accession>
<evidence type="ECO:0000313" key="2">
    <source>
        <dbReference type="EMBL" id="KIW66970.1"/>
    </source>
</evidence>
<protein>
    <submittedName>
        <fullName evidence="2">Uncharacterized protein</fullName>
    </submittedName>
</protein>
<proteinExistence type="predicted"/>
<evidence type="ECO:0000313" key="3">
    <source>
        <dbReference type="Proteomes" id="UP000054266"/>
    </source>
</evidence>
<organism evidence="2 3">
    <name type="scientific">Phialophora macrospora</name>
    <dbReference type="NCBI Taxonomy" id="1851006"/>
    <lineage>
        <taxon>Eukaryota</taxon>
        <taxon>Fungi</taxon>
        <taxon>Dikarya</taxon>
        <taxon>Ascomycota</taxon>
        <taxon>Pezizomycotina</taxon>
        <taxon>Eurotiomycetes</taxon>
        <taxon>Chaetothyriomycetidae</taxon>
        <taxon>Chaetothyriales</taxon>
        <taxon>Herpotrichiellaceae</taxon>
        <taxon>Phialophora</taxon>
    </lineage>
</organism>
<gene>
    <name evidence="2" type="ORF">PV04_06250</name>
</gene>
<feature type="region of interest" description="Disordered" evidence="1">
    <location>
        <begin position="100"/>
        <end position="124"/>
    </location>
</feature>
<dbReference type="Proteomes" id="UP000054266">
    <property type="component" value="Unassembled WGS sequence"/>
</dbReference>
<dbReference type="EMBL" id="KN846959">
    <property type="protein sequence ID" value="KIW66970.1"/>
    <property type="molecule type" value="Genomic_DNA"/>
</dbReference>
<dbReference type="STRING" id="5601.A0A0D2FJQ4"/>